<evidence type="ECO:0000313" key="2">
    <source>
        <dbReference type="Proteomes" id="UP000033166"/>
    </source>
</evidence>
<proteinExistence type="predicted"/>
<evidence type="ECO:0000313" key="1">
    <source>
        <dbReference type="EMBL" id="CEN28080.1"/>
    </source>
</evidence>
<reference evidence="2" key="1">
    <citation type="submission" date="2015-01" db="EMBL/GenBank/DDBJ databases">
        <authorList>
            <person name="Andreevskaya M."/>
        </authorList>
    </citation>
    <scope>NUCLEOTIDE SEQUENCE [LARGE SCALE GENOMIC DNA]</scope>
    <source>
        <strain evidence="2">MKFS47</strain>
    </source>
</reference>
<dbReference type="KEGG" id="lpk:LACPI_0880"/>
<sequence length="280" mass="32012">MTQQLFAKLKMNHCLIFDDKKITQVSHFKKPTIGREIAFDSEQHLNNDEWFFIKIDEAHKSMIDEYLLNSTSTTSVNSLVKNDFSKVVTIYKVMDDGIIWQKVTTSKNLAPKYILGVAKTQLKISTTPAGLEISENVDAFYNRSSERLYFRQFARIRSLFEGIDDYYKIATDQEIADFIDLGICTLASNVSFGERNQKTLKYILDSGENLNDTTFKTKKLPKLIKDLSNNEISMDSIGQVNILSNKELTVLLTVVLSGRRYKNPVNNVLTEATHTKKVQK</sequence>
<dbReference type="Proteomes" id="UP000033166">
    <property type="component" value="Chromosome I"/>
</dbReference>
<organism evidence="1 2">
    <name type="scientific">Pseudolactococcus piscium MKFS47</name>
    <dbReference type="NCBI Taxonomy" id="297352"/>
    <lineage>
        <taxon>Bacteria</taxon>
        <taxon>Bacillati</taxon>
        <taxon>Bacillota</taxon>
        <taxon>Bacilli</taxon>
        <taxon>Lactobacillales</taxon>
        <taxon>Streptococcaceae</taxon>
        <taxon>Pseudolactococcus</taxon>
    </lineage>
</organism>
<protein>
    <recommendedName>
        <fullName evidence="3">DUF4868 domain-containing protein</fullName>
    </recommendedName>
</protein>
<dbReference type="RefSeq" id="WP_047915266.1">
    <property type="nucleotide sequence ID" value="NZ_LN774769.1"/>
</dbReference>
<evidence type="ECO:0008006" key="3">
    <source>
        <dbReference type="Google" id="ProtNLM"/>
    </source>
</evidence>
<dbReference type="AlphaFoldDB" id="A0A0D6DVS0"/>
<dbReference type="EMBL" id="LN774769">
    <property type="protein sequence ID" value="CEN28080.1"/>
    <property type="molecule type" value="Genomic_DNA"/>
</dbReference>
<gene>
    <name evidence="1" type="ORF">LACPI_0880</name>
</gene>
<dbReference type="HOGENOM" id="CLU_993189_0_0_9"/>
<name>A0A0D6DVS0_9LACT</name>
<accession>A0A0D6DVS0</accession>